<protein>
    <submittedName>
        <fullName evidence="5">Glyoxylase-like metal-dependent hydrolase (Beta-lactamase superfamily II)</fullName>
    </submittedName>
</protein>
<dbReference type="EMBL" id="QTTN01000011">
    <property type="protein sequence ID" value="REE86120.1"/>
    <property type="molecule type" value="Genomic_DNA"/>
</dbReference>
<dbReference type="AlphaFoldDB" id="A0A3D9S9L1"/>
<dbReference type="InterPro" id="IPR001279">
    <property type="entry name" value="Metallo-B-lactamas"/>
</dbReference>
<comment type="catalytic activity">
    <reaction evidence="3">
        <text>3',5'-cyclic UMP + H2O = UMP + H(+)</text>
        <dbReference type="Rhea" id="RHEA:70575"/>
        <dbReference type="ChEBI" id="CHEBI:15377"/>
        <dbReference type="ChEBI" id="CHEBI:15378"/>
        <dbReference type="ChEBI" id="CHEBI:57865"/>
        <dbReference type="ChEBI" id="CHEBI:184387"/>
    </reaction>
    <physiologicalReaction direction="left-to-right" evidence="3">
        <dbReference type="Rhea" id="RHEA:70576"/>
    </physiologicalReaction>
</comment>
<evidence type="ECO:0000256" key="1">
    <source>
        <dbReference type="ARBA" id="ARBA00034221"/>
    </source>
</evidence>
<dbReference type="CDD" id="cd06262">
    <property type="entry name" value="metallo-hydrolase-like_MBL-fold"/>
    <property type="match status" value="1"/>
</dbReference>
<keyword evidence="5" id="KW-0378">Hydrolase</keyword>
<evidence type="ECO:0000313" key="6">
    <source>
        <dbReference type="Proteomes" id="UP000256304"/>
    </source>
</evidence>
<dbReference type="InterPro" id="IPR036866">
    <property type="entry name" value="RibonucZ/Hydroxyglut_hydro"/>
</dbReference>
<dbReference type="Gene3D" id="3.60.15.10">
    <property type="entry name" value="Ribonuclease Z/Hydroxyacylglutathione hydrolase-like"/>
    <property type="match status" value="2"/>
</dbReference>
<accession>A0A3D9S9L1</accession>
<evidence type="ECO:0000256" key="2">
    <source>
        <dbReference type="ARBA" id="ARBA00034301"/>
    </source>
</evidence>
<feature type="domain" description="Metallo-beta-lactamase" evidence="4">
    <location>
        <begin position="17"/>
        <end position="210"/>
    </location>
</feature>
<evidence type="ECO:0000313" key="5">
    <source>
        <dbReference type="EMBL" id="REE86120.1"/>
    </source>
</evidence>
<dbReference type="Pfam" id="PF00753">
    <property type="entry name" value="Lactamase_B"/>
    <property type="match status" value="2"/>
</dbReference>
<dbReference type="InterPro" id="IPR050662">
    <property type="entry name" value="Sec-metab_biosynth-thioest"/>
</dbReference>
<evidence type="ECO:0000259" key="4">
    <source>
        <dbReference type="SMART" id="SM00849"/>
    </source>
</evidence>
<gene>
    <name evidence="5" type="ORF">A8990_11116</name>
</gene>
<dbReference type="OrthoDB" id="9761531at2"/>
<dbReference type="PANTHER" id="PTHR23131:SF0">
    <property type="entry name" value="ENDORIBONUCLEASE LACTB2"/>
    <property type="match status" value="1"/>
</dbReference>
<feature type="domain" description="Metallo-beta-lactamase" evidence="4">
    <location>
        <begin position="263"/>
        <end position="460"/>
    </location>
</feature>
<reference evidence="5 6" key="1">
    <citation type="submission" date="2018-08" db="EMBL/GenBank/DDBJ databases">
        <title>Genomic Encyclopedia of Type Strains, Phase III (KMG-III): the genomes of soil and plant-associated and newly described type strains.</title>
        <authorList>
            <person name="Whitman W."/>
        </authorList>
    </citation>
    <scope>NUCLEOTIDE SEQUENCE [LARGE SCALE GENOMIC DNA]</scope>
    <source>
        <strain evidence="5 6">CGMCC 1.10966</strain>
    </source>
</reference>
<sequence length="601" mass="67539">MSPIIQLSEQLYLYEDTCQVYIVKNGSAAALIDFGSGGVLDLLAEIGVERVHAILMTHHHRDQGQGLGIAAKLNIPIWVPHMEQDLFRQADEHWQARELYNNYNVRQDRFSILESIPIAGTLKDYETREFAGVIFKVVPTPGHTIGSISFILELDGRTIAFTGDLIAGVGKLWSLAATQWSYNGGEGLPATVASLLDIQERGPDWLLPSHGERMEDPGEAIDLLIERLKVFMGYREQNPRLFMLREQPFEEITPSLLRNRTSMAFYFVLLSKSGKALFFDFGYDFLTGIPSGSDRASRRPWLYTLGMLKEQYGVTHIDAVVPTHYHDDHVAGCNLLRDNEGTQIWAAESFADVLHHPSAYDLPCLWYDPIPVDRVLPIGTEVHWEEYAFTLHPLPGHTKYAVAISFEADGKRVLITGDQYQGNEGVGWNYVYQNRFDYTDYSSSAKLYQELRPDVILTGHWDPLWVQPGYYEELARRGELLERLHRELLPLESADFGAEGFAARMAPYQSEVRMGETVTLQVEVINPFPHDALAEVSLAMPRSWQAAPANGKLQLAAKATGYLAFEVTPSGHAARRVRVAADITVNGKHFGQHAEALVTVR</sequence>
<name>A0A3D9S9L1_9BACL</name>
<proteinExistence type="predicted"/>
<comment type="catalytic activity">
    <reaction evidence="1">
        <text>3',5'-cyclic CMP + H2O = CMP + H(+)</text>
        <dbReference type="Rhea" id="RHEA:72675"/>
        <dbReference type="ChEBI" id="CHEBI:15377"/>
        <dbReference type="ChEBI" id="CHEBI:15378"/>
        <dbReference type="ChEBI" id="CHEBI:58003"/>
        <dbReference type="ChEBI" id="CHEBI:60377"/>
    </reaction>
    <physiologicalReaction direction="left-to-right" evidence="1">
        <dbReference type="Rhea" id="RHEA:72676"/>
    </physiologicalReaction>
</comment>
<dbReference type="SUPFAM" id="SSF56281">
    <property type="entry name" value="Metallo-hydrolase/oxidoreductase"/>
    <property type="match status" value="2"/>
</dbReference>
<keyword evidence="6" id="KW-1185">Reference proteome</keyword>
<dbReference type="PANTHER" id="PTHR23131">
    <property type="entry name" value="ENDORIBONUCLEASE LACTB2"/>
    <property type="match status" value="1"/>
</dbReference>
<evidence type="ECO:0000256" key="3">
    <source>
        <dbReference type="ARBA" id="ARBA00048505"/>
    </source>
</evidence>
<dbReference type="RefSeq" id="WP_116189145.1">
    <property type="nucleotide sequence ID" value="NZ_QTTN01000011.1"/>
</dbReference>
<organism evidence="5 6">
    <name type="scientific">Paenibacillus taihuensis</name>
    <dbReference type="NCBI Taxonomy" id="1156355"/>
    <lineage>
        <taxon>Bacteria</taxon>
        <taxon>Bacillati</taxon>
        <taxon>Bacillota</taxon>
        <taxon>Bacilli</taxon>
        <taxon>Bacillales</taxon>
        <taxon>Paenibacillaceae</taxon>
        <taxon>Paenibacillus</taxon>
    </lineage>
</organism>
<dbReference type="GO" id="GO:0016787">
    <property type="term" value="F:hydrolase activity"/>
    <property type="evidence" value="ECO:0007669"/>
    <property type="project" value="UniProtKB-KW"/>
</dbReference>
<comment type="caution">
    <text evidence="5">The sequence shown here is derived from an EMBL/GenBank/DDBJ whole genome shotgun (WGS) entry which is preliminary data.</text>
</comment>
<dbReference type="SMART" id="SM00849">
    <property type="entry name" value="Lactamase_B"/>
    <property type="match status" value="2"/>
</dbReference>
<comment type="function">
    <text evidence="2">Counteracts the endogenous Pycsar antiviral defense system. Phosphodiesterase that enables metal-dependent hydrolysis of host cyclic nucleotide Pycsar defense signals such as cCMP and cUMP.</text>
</comment>
<dbReference type="Proteomes" id="UP000256304">
    <property type="component" value="Unassembled WGS sequence"/>
</dbReference>